<dbReference type="WBParaSite" id="ACRNAN_scaffold4037.g6824.t1">
    <property type="protein sequence ID" value="ACRNAN_scaffold4037.g6824.t1"/>
    <property type="gene ID" value="ACRNAN_scaffold4037.g6824"/>
</dbReference>
<feature type="transmembrane region" description="Helical" evidence="5">
    <location>
        <begin position="58"/>
        <end position="82"/>
    </location>
</feature>
<evidence type="ECO:0000256" key="1">
    <source>
        <dbReference type="ARBA" id="ARBA00004141"/>
    </source>
</evidence>
<keyword evidence="3 5" id="KW-1133">Transmembrane helix</keyword>
<dbReference type="InterPro" id="IPR051068">
    <property type="entry name" value="MFS_Domain-Containing_Protein"/>
</dbReference>
<dbReference type="SUPFAM" id="SSF103473">
    <property type="entry name" value="MFS general substrate transporter"/>
    <property type="match status" value="1"/>
</dbReference>
<proteinExistence type="predicted"/>
<dbReference type="PANTHER" id="PTHR23510:SF22">
    <property type="entry name" value="MAJOR FACILITATOR SUPERFAMILY (MFS) PROFILE DOMAIN-CONTAINING PROTEIN"/>
    <property type="match status" value="1"/>
</dbReference>
<keyword evidence="2 5" id="KW-0812">Transmembrane</keyword>
<dbReference type="Proteomes" id="UP000887540">
    <property type="component" value="Unplaced"/>
</dbReference>
<dbReference type="PANTHER" id="PTHR23510">
    <property type="entry name" value="INNER MEMBRANE TRANSPORT PROTEIN YAJR"/>
    <property type="match status" value="1"/>
</dbReference>
<dbReference type="GO" id="GO:0005765">
    <property type="term" value="C:lysosomal membrane"/>
    <property type="evidence" value="ECO:0007669"/>
    <property type="project" value="TreeGrafter"/>
</dbReference>
<name>A0A914DVT4_9BILA</name>
<dbReference type="AlphaFoldDB" id="A0A914DVT4"/>
<keyword evidence="6" id="KW-1185">Reference proteome</keyword>
<accession>A0A914DVT4</accession>
<feature type="transmembrane region" description="Helical" evidence="5">
    <location>
        <begin position="24"/>
        <end position="46"/>
    </location>
</feature>
<evidence type="ECO:0000256" key="4">
    <source>
        <dbReference type="ARBA" id="ARBA00023136"/>
    </source>
</evidence>
<evidence type="ECO:0000313" key="7">
    <source>
        <dbReference type="WBParaSite" id="ACRNAN_scaffold4037.g6824.t1"/>
    </source>
</evidence>
<protein>
    <submittedName>
        <fullName evidence="7">Major facilitator superfamily (MFS) profile domain-containing protein</fullName>
    </submittedName>
</protein>
<organism evidence="6 7">
    <name type="scientific">Acrobeloides nanus</name>
    <dbReference type="NCBI Taxonomy" id="290746"/>
    <lineage>
        <taxon>Eukaryota</taxon>
        <taxon>Metazoa</taxon>
        <taxon>Ecdysozoa</taxon>
        <taxon>Nematoda</taxon>
        <taxon>Chromadorea</taxon>
        <taxon>Rhabditida</taxon>
        <taxon>Tylenchina</taxon>
        <taxon>Cephalobomorpha</taxon>
        <taxon>Cephaloboidea</taxon>
        <taxon>Cephalobidae</taxon>
        <taxon>Acrobeloides</taxon>
    </lineage>
</organism>
<comment type="subcellular location">
    <subcellularLocation>
        <location evidence="1">Membrane</location>
        <topology evidence="1">Multi-pass membrane protein</topology>
    </subcellularLocation>
</comment>
<evidence type="ECO:0000256" key="3">
    <source>
        <dbReference type="ARBA" id="ARBA00022989"/>
    </source>
</evidence>
<evidence type="ECO:0000313" key="6">
    <source>
        <dbReference type="Proteomes" id="UP000887540"/>
    </source>
</evidence>
<reference evidence="7" key="1">
    <citation type="submission" date="2022-11" db="UniProtKB">
        <authorList>
            <consortium name="WormBaseParasite"/>
        </authorList>
    </citation>
    <scope>IDENTIFICATION</scope>
</reference>
<dbReference type="Gene3D" id="1.20.1250.20">
    <property type="entry name" value="MFS general substrate transporter like domains"/>
    <property type="match status" value="1"/>
</dbReference>
<evidence type="ECO:0000256" key="5">
    <source>
        <dbReference type="SAM" id="Phobius"/>
    </source>
</evidence>
<dbReference type="InterPro" id="IPR036259">
    <property type="entry name" value="MFS_trans_sf"/>
</dbReference>
<sequence length="96" mass="10790">MNEKEKKDVVNNDISESKTNWRSMYMITGFCFFDGLQYSMFIVSLWPYLNTIDPTAGATFFGIITAGFSLGQAIGSPVLGFWMNRVKSSKSTIIIL</sequence>
<keyword evidence="4 5" id="KW-0472">Membrane</keyword>
<evidence type="ECO:0000256" key="2">
    <source>
        <dbReference type="ARBA" id="ARBA00022692"/>
    </source>
</evidence>